<reference evidence="1 2" key="1">
    <citation type="submission" date="2013-01" db="EMBL/GenBank/DDBJ databases">
        <authorList>
            <person name="Harkins D.M."/>
            <person name="Durkin A.S."/>
            <person name="Brinkac L.M."/>
            <person name="Haft D.H."/>
            <person name="Selengut J.D."/>
            <person name="Sanka R."/>
            <person name="DePew J."/>
            <person name="Purushe J."/>
            <person name="Matthias M.A."/>
            <person name="Vinetz J.M."/>
            <person name="Sutton G.G."/>
            <person name="Nierman W.C."/>
            <person name="Fouts D.E."/>
        </authorList>
    </citation>
    <scope>NUCLEOTIDE SEQUENCE [LARGE SCALE GENOMIC DNA]</scope>
    <source>
        <strain evidence="1 2">ZUN179</strain>
    </source>
</reference>
<name>M6VCN1_9LEPT</name>
<accession>M6VCN1</accession>
<evidence type="ECO:0000313" key="2">
    <source>
        <dbReference type="Proteomes" id="UP000012160"/>
    </source>
</evidence>
<protein>
    <submittedName>
        <fullName evidence="1">Uncharacterized protein</fullName>
    </submittedName>
</protein>
<proteinExistence type="predicted"/>
<dbReference type="Proteomes" id="UP000012160">
    <property type="component" value="Unassembled WGS sequence"/>
</dbReference>
<dbReference type="EMBL" id="AHOQ02000005">
    <property type="protein sequence ID" value="EMO47283.1"/>
    <property type="molecule type" value="Genomic_DNA"/>
</dbReference>
<sequence length="59" mass="7243">MRNHRFRKKRCCKIVAERKRFALNVVVKSSLSYFVLEKKSPNRFLRLRESFVFLLSDFF</sequence>
<comment type="caution">
    <text evidence="1">The sequence shown here is derived from an EMBL/GenBank/DDBJ whole genome shotgun (WGS) entry which is preliminary data.</text>
</comment>
<evidence type="ECO:0000313" key="1">
    <source>
        <dbReference type="EMBL" id="EMO47283.1"/>
    </source>
</evidence>
<gene>
    <name evidence="1" type="ORF">LEP1GSC187_1937</name>
</gene>
<dbReference type="AlphaFoldDB" id="M6VCN1"/>
<organism evidence="1 2">
    <name type="scientific">Leptospira santarosai str. ZUN179</name>
    <dbReference type="NCBI Taxonomy" id="1049985"/>
    <lineage>
        <taxon>Bacteria</taxon>
        <taxon>Pseudomonadati</taxon>
        <taxon>Spirochaetota</taxon>
        <taxon>Spirochaetia</taxon>
        <taxon>Leptospirales</taxon>
        <taxon>Leptospiraceae</taxon>
        <taxon>Leptospira</taxon>
    </lineage>
</organism>